<proteinExistence type="predicted"/>
<dbReference type="Proteomes" id="UP000290560">
    <property type="component" value="Unassembled WGS sequence"/>
</dbReference>
<organism evidence="1">
    <name type="scientific">Ensete ventricosum</name>
    <name type="common">Abyssinian banana</name>
    <name type="synonym">Musa ensete</name>
    <dbReference type="NCBI Taxonomy" id="4639"/>
    <lineage>
        <taxon>Eukaryota</taxon>
        <taxon>Viridiplantae</taxon>
        <taxon>Streptophyta</taxon>
        <taxon>Embryophyta</taxon>
        <taxon>Tracheophyta</taxon>
        <taxon>Spermatophyta</taxon>
        <taxon>Magnoliopsida</taxon>
        <taxon>Liliopsida</taxon>
        <taxon>Zingiberales</taxon>
        <taxon>Musaceae</taxon>
        <taxon>Ensete</taxon>
    </lineage>
</organism>
<gene>
    <name evidence="1" type="ORF">BHM03_00038416</name>
</gene>
<name>A0A445MK03_ENSVE</name>
<dbReference type="EMBL" id="KV876287">
    <property type="protein sequence ID" value="RZR74556.1"/>
    <property type="molecule type" value="Genomic_DNA"/>
</dbReference>
<evidence type="ECO:0000313" key="1">
    <source>
        <dbReference type="EMBL" id="RZR74556.1"/>
    </source>
</evidence>
<dbReference type="AlphaFoldDB" id="A0A445MK03"/>
<reference evidence="1" key="1">
    <citation type="journal article" date="2018" name="Data Brief">
        <title>Genome sequence data from 17 accessions of Ensete ventricosum, a staple food crop for millions in Ethiopia.</title>
        <authorList>
            <person name="Yemataw Z."/>
            <person name="Muzemil S."/>
            <person name="Ambachew D."/>
            <person name="Tripathi L."/>
            <person name="Tesfaye K."/>
            <person name="Chala A."/>
            <person name="Farbos A."/>
            <person name="O'Neill P."/>
            <person name="Moore K."/>
            <person name="Grant M."/>
            <person name="Studholme D.J."/>
        </authorList>
    </citation>
    <scope>NUCLEOTIDE SEQUENCE [LARGE SCALE GENOMIC DNA]</scope>
    <source>
        <tissue evidence="1">Leaf</tissue>
    </source>
</reference>
<sequence>MRRCPVRDTIMQMYDQELLELHFGEQHNDKDYGFKECKAMDSRAMGSVASWYHRGGTSVESSIPCSDGGIALVVKGVEEVKNAEVNSKY</sequence>
<protein>
    <submittedName>
        <fullName evidence="1">Uncharacterized protein</fullName>
    </submittedName>
</protein>
<accession>A0A445MK03</accession>